<name>A0ABV8CLM0_9GAMM</name>
<dbReference type="Proteomes" id="UP001595692">
    <property type="component" value="Unassembled WGS sequence"/>
</dbReference>
<protein>
    <submittedName>
        <fullName evidence="3">Membrane integrity-associated transporter subunit PqiC</fullName>
    </submittedName>
</protein>
<organism evidence="3 4">
    <name type="scientific">Pseudaeromonas sharmana</name>
    <dbReference type="NCBI Taxonomy" id="328412"/>
    <lineage>
        <taxon>Bacteria</taxon>
        <taxon>Pseudomonadati</taxon>
        <taxon>Pseudomonadota</taxon>
        <taxon>Gammaproteobacteria</taxon>
        <taxon>Aeromonadales</taxon>
        <taxon>Aeromonadaceae</taxon>
        <taxon>Pseudaeromonas</taxon>
    </lineage>
</organism>
<feature type="chain" id="PRO_5045337541" evidence="1">
    <location>
        <begin position="18"/>
        <end position="193"/>
    </location>
</feature>
<proteinExistence type="predicted"/>
<feature type="domain" description="ABC-type transport auxiliary lipoprotein component" evidence="2">
    <location>
        <begin position="29"/>
        <end position="178"/>
    </location>
</feature>
<accession>A0ABV8CLM0</accession>
<evidence type="ECO:0000313" key="4">
    <source>
        <dbReference type="Proteomes" id="UP001595692"/>
    </source>
</evidence>
<dbReference type="RefSeq" id="WP_377151264.1">
    <property type="nucleotide sequence ID" value="NZ_JBHSAF010000005.1"/>
</dbReference>
<dbReference type="EMBL" id="JBHSAF010000005">
    <property type="protein sequence ID" value="MFC3913034.1"/>
    <property type="molecule type" value="Genomic_DNA"/>
</dbReference>
<gene>
    <name evidence="3" type="ORF">ACFOSS_06080</name>
</gene>
<keyword evidence="1" id="KW-0732">Signal</keyword>
<comment type="caution">
    <text evidence="3">The sequence shown here is derived from an EMBL/GenBank/DDBJ whole genome shotgun (WGS) entry which is preliminary data.</text>
</comment>
<sequence length="193" mass="21316">MRTLLVALLLANLTACATSEAPAYYALLLPQTEAPARQVTQGPRLIVDRVTLPEYLNDLGIAFQLDDVQIVTANQARWAESLDKQLTRSLIQGLSQHLQQVQVLEGPDMVSEAWHLSLEVSGFQGRYDGQAIVAGRWLLKRGDQTFSEAFQHKVALSDEGYPALVRALRQGWQQEVVSLAGQLQTAIVQPVVE</sequence>
<feature type="signal peptide" evidence="1">
    <location>
        <begin position="1"/>
        <end position="17"/>
    </location>
</feature>
<keyword evidence="4" id="KW-1185">Reference proteome</keyword>
<evidence type="ECO:0000313" key="3">
    <source>
        <dbReference type="EMBL" id="MFC3913034.1"/>
    </source>
</evidence>
<dbReference type="SUPFAM" id="SSF159594">
    <property type="entry name" value="XCC0632-like"/>
    <property type="match status" value="1"/>
</dbReference>
<evidence type="ECO:0000259" key="2">
    <source>
        <dbReference type="Pfam" id="PF03886"/>
    </source>
</evidence>
<dbReference type="InterPro" id="IPR005586">
    <property type="entry name" value="ABC_trans_aux"/>
</dbReference>
<dbReference type="Pfam" id="PF03886">
    <property type="entry name" value="ABC_trans_aux"/>
    <property type="match status" value="1"/>
</dbReference>
<dbReference type="Gene3D" id="3.40.50.10610">
    <property type="entry name" value="ABC-type transport auxiliary lipoprotein component"/>
    <property type="match status" value="1"/>
</dbReference>
<evidence type="ECO:0000256" key="1">
    <source>
        <dbReference type="SAM" id="SignalP"/>
    </source>
</evidence>
<reference evidence="4" key="1">
    <citation type="journal article" date="2019" name="Int. J. Syst. Evol. Microbiol.">
        <title>The Global Catalogue of Microorganisms (GCM) 10K type strain sequencing project: providing services to taxonomists for standard genome sequencing and annotation.</title>
        <authorList>
            <consortium name="The Broad Institute Genomics Platform"/>
            <consortium name="The Broad Institute Genome Sequencing Center for Infectious Disease"/>
            <person name="Wu L."/>
            <person name="Ma J."/>
        </authorList>
    </citation>
    <scope>NUCLEOTIDE SEQUENCE [LARGE SCALE GENOMIC DNA]</scope>
    <source>
        <strain evidence="4">CCUG 54939</strain>
    </source>
</reference>